<dbReference type="AlphaFoldDB" id="A0A5B7GVI5"/>
<sequence>MCFTTGKSVKLPHWIICVGAIQTVLPNVVHTAMPPNLHLHDIIIEIGKTPTLARKKKKSPSRYVQISQPLTRGGDAEIDGITLTGIHAPLILGQGMMNEAGTRQVIQM</sequence>
<organism evidence="1 2">
    <name type="scientific">Portunus trituberculatus</name>
    <name type="common">Swimming crab</name>
    <name type="synonym">Neptunus trituberculatus</name>
    <dbReference type="NCBI Taxonomy" id="210409"/>
    <lineage>
        <taxon>Eukaryota</taxon>
        <taxon>Metazoa</taxon>
        <taxon>Ecdysozoa</taxon>
        <taxon>Arthropoda</taxon>
        <taxon>Crustacea</taxon>
        <taxon>Multicrustacea</taxon>
        <taxon>Malacostraca</taxon>
        <taxon>Eumalacostraca</taxon>
        <taxon>Eucarida</taxon>
        <taxon>Decapoda</taxon>
        <taxon>Pleocyemata</taxon>
        <taxon>Brachyura</taxon>
        <taxon>Eubrachyura</taxon>
        <taxon>Portunoidea</taxon>
        <taxon>Portunidae</taxon>
        <taxon>Portuninae</taxon>
        <taxon>Portunus</taxon>
    </lineage>
</organism>
<protein>
    <submittedName>
        <fullName evidence="1">Uncharacterized protein</fullName>
    </submittedName>
</protein>
<gene>
    <name evidence="1" type="ORF">E2C01_058423</name>
</gene>
<accession>A0A5B7GVI5</accession>
<dbReference type="Proteomes" id="UP000324222">
    <property type="component" value="Unassembled WGS sequence"/>
</dbReference>
<reference evidence="1 2" key="1">
    <citation type="submission" date="2019-05" db="EMBL/GenBank/DDBJ databases">
        <title>Another draft genome of Portunus trituberculatus and its Hox gene families provides insights of decapod evolution.</title>
        <authorList>
            <person name="Jeong J.-H."/>
            <person name="Song I."/>
            <person name="Kim S."/>
            <person name="Choi T."/>
            <person name="Kim D."/>
            <person name="Ryu S."/>
            <person name="Kim W."/>
        </authorList>
    </citation>
    <scope>NUCLEOTIDE SEQUENCE [LARGE SCALE GENOMIC DNA]</scope>
    <source>
        <tissue evidence="1">Muscle</tissue>
    </source>
</reference>
<evidence type="ECO:0000313" key="1">
    <source>
        <dbReference type="EMBL" id="MPC64311.1"/>
    </source>
</evidence>
<proteinExistence type="predicted"/>
<comment type="caution">
    <text evidence="1">The sequence shown here is derived from an EMBL/GenBank/DDBJ whole genome shotgun (WGS) entry which is preliminary data.</text>
</comment>
<dbReference type="EMBL" id="VSRR010021908">
    <property type="protein sequence ID" value="MPC64311.1"/>
    <property type="molecule type" value="Genomic_DNA"/>
</dbReference>
<evidence type="ECO:0000313" key="2">
    <source>
        <dbReference type="Proteomes" id="UP000324222"/>
    </source>
</evidence>
<name>A0A5B7GVI5_PORTR</name>
<keyword evidence="2" id="KW-1185">Reference proteome</keyword>